<gene>
    <name evidence="2" type="ORF">A3F84_14865</name>
</gene>
<comment type="caution">
    <text evidence="2">The sequence shown here is derived from an EMBL/GenBank/DDBJ whole genome shotgun (WGS) entry which is preliminary data.</text>
</comment>
<dbReference type="AlphaFoldDB" id="A0A1F6C582"/>
<dbReference type="InterPro" id="IPR001173">
    <property type="entry name" value="Glyco_trans_2-like"/>
</dbReference>
<dbReference type="Pfam" id="PF00535">
    <property type="entry name" value="Glycos_transf_2"/>
    <property type="match status" value="1"/>
</dbReference>
<sequence length="303" mass="34854">MPEVSVGLPVFNGANYLREALDSILAQTYSDFELILSDNASTDGTEEICRAYAARDRRIRYDRSEKNLGAARNFNRAFELSSGKYFKWAAHDDVCAPDFLARCVEALERDASVVLCYPRARVIDGRGVVLEDYGVKLNTDSPDPQVRFRGPILVWHRCYEIFGVIRASTLRRTSLMGHYAASDRVLLGELALHGRFQEVPEHLFFARRHPQQSVKALPTNHLRTVWFDPSQEGRVVFPEWRIFHGCLRSIRKAPLSWRERVSCYLHVGRWVRGHWRRLARDLIAAVRQISGFLFRPIGAERPL</sequence>
<dbReference type="PANTHER" id="PTHR43685">
    <property type="entry name" value="GLYCOSYLTRANSFERASE"/>
    <property type="match status" value="1"/>
</dbReference>
<organism evidence="2 3">
    <name type="scientific">Handelsmanbacteria sp. (strain RIFCSPLOWO2_12_FULL_64_10)</name>
    <dbReference type="NCBI Taxonomy" id="1817868"/>
    <lineage>
        <taxon>Bacteria</taxon>
        <taxon>Candidatus Handelsmaniibacteriota</taxon>
    </lineage>
</organism>
<evidence type="ECO:0000313" key="3">
    <source>
        <dbReference type="Proteomes" id="UP000178606"/>
    </source>
</evidence>
<dbReference type="InterPro" id="IPR029044">
    <property type="entry name" value="Nucleotide-diphossugar_trans"/>
</dbReference>
<evidence type="ECO:0000313" key="2">
    <source>
        <dbReference type="EMBL" id="OGG44273.1"/>
    </source>
</evidence>
<dbReference type="Proteomes" id="UP000178606">
    <property type="component" value="Unassembled WGS sequence"/>
</dbReference>
<feature type="domain" description="Glycosyltransferase 2-like" evidence="1">
    <location>
        <begin position="5"/>
        <end position="127"/>
    </location>
</feature>
<dbReference type="InterPro" id="IPR050834">
    <property type="entry name" value="Glycosyltransf_2"/>
</dbReference>
<proteinExistence type="predicted"/>
<dbReference type="SUPFAM" id="SSF53448">
    <property type="entry name" value="Nucleotide-diphospho-sugar transferases"/>
    <property type="match status" value="1"/>
</dbReference>
<dbReference type="Gene3D" id="3.90.550.10">
    <property type="entry name" value="Spore Coat Polysaccharide Biosynthesis Protein SpsA, Chain A"/>
    <property type="match status" value="1"/>
</dbReference>
<reference evidence="2 3" key="1">
    <citation type="journal article" date="2016" name="Nat. Commun.">
        <title>Thousands of microbial genomes shed light on interconnected biogeochemical processes in an aquifer system.</title>
        <authorList>
            <person name="Anantharaman K."/>
            <person name="Brown C.T."/>
            <person name="Hug L.A."/>
            <person name="Sharon I."/>
            <person name="Castelle C.J."/>
            <person name="Probst A.J."/>
            <person name="Thomas B.C."/>
            <person name="Singh A."/>
            <person name="Wilkins M.J."/>
            <person name="Karaoz U."/>
            <person name="Brodie E.L."/>
            <person name="Williams K.H."/>
            <person name="Hubbard S.S."/>
            <person name="Banfield J.F."/>
        </authorList>
    </citation>
    <scope>NUCLEOTIDE SEQUENCE [LARGE SCALE GENOMIC DNA]</scope>
    <source>
        <strain evidence="3">RIFCSPLOWO2_12_FULL_64_10</strain>
    </source>
</reference>
<accession>A0A1F6C582</accession>
<protein>
    <recommendedName>
        <fullName evidence="1">Glycosyltransferase 2-like domain-containing protein</fullName>
    </recommendedName>
</protein>
<name>A0A1F6C582_HANXR</name>
<dbReference type="PANTHER" id="PTHR43685:SF2">
    <property type="entry name" value="GLYCOSYLTRANSFERASE 2-LIKE DOMAIN-CONTAINING PROTEIN"/>
    <property type="match status" value="1"/>
</dbReference>
<dbReference type="EMBL" id="MFKF01000409">
    <property type="protein sequence ID" value="OGG44273.1"/>
    <property type="molecule type" value="Genomic_DNA"/>
</dbReference>
<evidence type="ECO:0000259" key="1">
    <source>
        <dbReference type="Pfam" id="PF00535"/>
    </source>
</evidence>